<evidence type="ECO:0000256" key="1">
    <source>
        <dbReference type="SAM" id="MobiDB-lite"/>
    </source>
</evidence>
<dbReference type="AlphaFoldDB" id="A0A8D8UFZ6"/>
<feature type="compositionally biased region" description="Basic and acidic residues" evidence="1">
    <location>
        <begin position="1"/>
        <end position="10"/>
    </location>
</feature>
<feature type="region of interest" description="Disordered" evidence="1">
    <location>
        <begin position="1"/>
        <end position="25"/>
    </location>
</feature>
<sequence length="140" mass="15782">MCSSQERKQDLAPNPIQPLSQERKQNLAPNLVQPLSQDQCQTRRHQQYSGTFHPTQGVQRACYLHGSRRYSSARRRQQEAVHSGRGRVNGRPSFALCCHSEGATAPARDYTGAQLHGQRAPDHVLQEYGRLQATPFDHVP</sequence>
<proteinExistence type="predicted"/>
<protein>
    <submittedName>
        <fullName evidence="2">Uncharacterized protein</fullName>
    </submittedName>
</protein>
<organism evidence="2">
    <name type="scientific">Cacopsylla melanoneura</name>
    <dbReference type="NCBI Taxonomy" id="428564"/>
    <lineage>
        <taxon>Eukaryota</taxon>
        <taxon>Metazoa</taxon>
        <taxon>Ecdysozoa</taxon>
        <taxon>Arthropoda</taxon>
        <taxon>Hexapoda</taxon>
        <taxon>Insecta</taxon>
        <taxon>Pterygota</taxon>
        <taxon>Neoptera</taxon>
        <taxon>Paraneoptera</taxon>
        <taxon>Hemiptera</taxon>
        <taxon>Sternorrhyncha</taxon>
        <taxon>Psylloidea</taxon>
        <taxon>Psyllidae</taxon>
        <taxon>Psyllinae</taxon>
        <taxon>Cacopsylla</taxon>
    </lineage>
</organism>
<dbReference type="EMBL" id="HBUF01341307">
    <property type="protein sequence ID" value="CAG6703942.1"/>
    <property type="molecule type" value="Transcribed_RNA"/>
</dbReference>
<name>A0A8D8UFZ6_9HEMI</name>
<evidence type="ECO:0000313" key="2">
    <source>
        <dbReference type="EMBL" id="CAG6703942.1"/>
    </source>
</evidence>
<accession>A0A8D8UFZ6</accession>
<feature type="region of interest" description="Disordered" evidence="1">
    <location>
        <begin position="69"/>
        <end position="92"/>
    </location>
</feature>
<reference evidence="2" key="1">
    <citation type="submission" date="2021-05" db="EMBL/GenBank/DDBJ databases">
        <authorList>
            <person name="Alioto T."/>
            <person name="Alioto T."/>
            <person name="Gomez Garrido J."/>
        </authorList>
    </citation>
    <scope>NUCLEOTIDE SEQUENCE</scope>
</reference>